<dbReference type="PATRIC" id="fig|158500.4.peg.1980"/>
<dbReference type="AlphaFoldDB" id="A0A031K098"/>
<dbReference type="eggNOG" id="COG1506">
    <property type="taxonomic scope" value="Bacteria"/>
</dbReference>
<evidence type="ECO:0000313" key="3">
    <source>
        <dbReference type="Proteomes" id="UP000024329"/>
    </source>
</evidence>
<reference evidence="2 3" key="1">
    <citation type="submission" date="2014-03" db="EMBL/GenBank/DDBJ databases">
        <title>Whole genome sequence of Novosphingobium resinovorum KF1.</title>
        <authorList>
            <person name="Gan H.M."/>
            <person name="Gan H.Y."/>
            <person name="Chew T.H."/>
            <person name="Savka M.A."/>
        </authorList>
    </citation>
    <scope>NUCLEOTIDE SEQUENCE [LARGE SCALE GENOMIC DNA]</scope>
    <source>
        <strain evidence="2 3">KF1</strain>
    </source>
</reference>
<evidence type="ECO:0000259" key="1">
    <source>
        <dbReference type="Pfam" id="PF00326"/>
    </source>
</evidence>
<protein>
    <submittedName>
        <fullName evidence="2">Prolyl oligopeptidase family protein</fullName>
    </submittedName>
</protein>
<dbReference type="SUPFAM" id="SSF53474">
    <property type="entry name" value="alpha/beta-Hydrolases"/>
    <property type="match status" value="1"/>
</dbReference>
<feature type="domain" description="Peptidase S9 prolyl oligopeptidase catalytic" evidence="1">
    <location>
        <begin position="523"/>
        <end position="682"/>
    </location>
</feature>
<sequence length="712" mass="78035">MAGAALAGVAGPAAAKDGGRRDWSIADIVEAPSVIDLALSRDGSEVAYILRRGDVKENREIFELHVVSIASRLDRIVATSSWLGALKLIPSQDAWSVLGDFGEGVQLYRFDRSGTRITIASQPDPVLVGSADGAISGMGDNPLVRFGVTSYRWRSDGRALFYSVLERQKSNPKPLFDAAVVEVSSRRRWEPTVNVQFYVRESDNKPVAIHSRPGSDIIARLLGGDADWQGETLYFSTTDDQERASRVTRWRWSASRGVERPVAGENAASDSLVGPYGGALSVHGYGADRRIIETSVGGSVHDYGPFVGTLSDPRSPGIWRSPEGDRVLVSVRLLDSPRYSILLLTKDGRRQLYSTEGSLTRCSFDKDLQTGACIQQGLARPPRLVSVDVLTGRVRPIADLAPRYDALRRLRFEPRSWRNAMGYASTGFIVWPSRYVATKRYPLIVITHGSDADEQFVSGGLQWNYPLQLFAQRGYIVALVNDPSPHQSATLTQAASAWSNCGEGMPPRQVQDLEWLNGVATYEALVRELVDAGAVDPTQVGIAGYSRGSQMVNVAITNSNVFRAASSGDGGYLEPAAWRFNRCTYAGVFGGGPGKASTDDLYRRLAPSYRAGNATGAILQQMAEPRAGAVDFYQSLRDAGVPAQITLYPGESEASDETHFFHIPANRMTAMHENLCWFDFWLRGISGSPVECPRIGDWKEMAIDWRNRKSRE</sequence>
<dbReference type="Proteomes" id="UP000024329">
    <property type="component" value="Unassembled WGS sequence"/>
</dbReference>
<dbReference type="InterPro" id="IPR029058">
    <property type="entry name" value="AB_hydrolase_fold"/>
</dbReference>
<dbReference type="GO" id="GO:0006508">
    <property type="term" value="P:proteolysis"/>
    <property type="evidence" value="ECO:0007669"/>
    <property type="project" value="InterPro"/>
</dbReference>
<accession>A0A031K098</accession>
<dbReference type="EMBL" id="JFYZ01000008">
    <property type="protein sequence ID" value="EZP82443.1"/>
    <property type="molecule type" value="Genomic_DNA"/>
</dbReference>
<evidence type="ECO:0000313" key="2">
    <source>
        <dbReference type="EMBL" id="EZP82443.1"/>
    </source>
</evidence>
<name>A0A031K098_9SPHN</name>
<proteinExistence type="predicted"/>
<dbReference type="SUPFAM" id="SSF82171">
    <property type="entry name" value="DPP6 N-terminal domain-like"/>
    <property type="match status" value="1"/>
</dbReference>
<dbReference type="GO" id="GO:0008236">
    <property type="term" value="F:serine-type peptidase activity"/>
    <property type="evidence" value="ECO:0007669"/>
    <property type="project" value="InterPro"/>
</dbReference>
<comment type="caution">
    <text evidence="2">The sequence shown here is derived from an EMBL/GenBank/DDBJ whole genome shotgun (WGS) entry which is preliminary data.</text>
</comment>
<dbReference type="InterPro" id="IPR001375">
    <property type="entry name" value="Peptidase_S9_cat"/>
</dbReference>
<gene>
    <name evidence="2" type="ORF">BV97_01940</name>
</gene>
<dbReference type="Pfam" id="PF00326">
    <property type="entry name" value="Peptidase_S9"/>
    <property type="match status" value="1"/>
</dbReference>
<organism evidence="2 3">
    <name type="scientific">Novosphingobium resinovorum</name>
    <dbReference type="NCBI Taxonomy" id="158500"/>
    <lineage>
        <taxon>Bacteria</taxon>
        <taxon>Pseudomonadati</taxon>
        <taxon>Pseudomonadota</taxon>
        <taxon>Alphaproteobacteria</taxon>
        <taxon>Sphingomonadales</taxon>
        <taxon>Sphingomonadaceae</taxon>
        <taxon>Novosphingobium</taxon>
    </lineage>
</organism>
<dbReference type="Gene3D" id="3.40.50.1820">
    <property type="entry name" value="alpha/beta hydrolase"/>
    <property type="match status" value="1"/>
</dbReference>